<feature type="region of interest" description="Disordered" evidence="1">
    <location>
        <begin position="496"/>
        <end position="521"/>
    </location>
</feature>
<sequence length="521" mass="57242">MMFIFLTVFYVVFGSSEGIDSKELCVGSSAMLPHRCAPSLYNGPLYFTPTNGRQKKLLMDNMEAKDPRLIIKPDSVVLTKLTETDDGSFAISGADGKLIDVFVVKILDCTTEISKIYGEDLEYKLPQDFEILEFTRFHQLQEPLILWNGTYSFGGKVQVRKQDVRLPLLTQADNGFYNFMKKDKTLVTRLRLSVEGNTSFYESELKASVFIAYPKFFGAWTVKFYRDDEGENVTVIRRGVLIRNNNPLLQRIQLLEFGFKINRIQKTDSGIFEFRDVAGNLALTSHLTIVESHHSVTYTVVAVVCAISGILYFLCRKRRCCKNTSTTTAEPVQTTAGLNTYYHDANEPVGPEYSAAAYPPQPTKDVVSHEPATAFPGPLGGNQPAGPGYFPPPYPAMYPPQTVNAVVSNEPTIGYSGPVTTGPGFYAPPNPAAFPPPVGNVGMSHDAAASSGPVGFHPVNMNVNISQSEVTPPTKESCAPPSTFGSDMSFELKGLNLPSDLPLSSESPSTNVNKPNEFNFL</sequence>
<evidence type="ECO:0000313" key="4">
    <source>
        <dbReference type="EMBL" id="KAF6714838.1"/>
    </source>
</evidence>
<protein>
    <submittedName>
        <fullName evidence="4">Uncharacterized protein</fullName>
    </submittedName>
</protein>
<gene>
    <name evidence="4" type="ORF">FQA47_013515</name>
</gene>
<evidence type="ECO:0000313" key="5">
    <source>
        <dbReference type="Proteomes" id="UP000646548"/>
    </source>
</evidence>
<comment type="caution">
    <text evidence="4">The sequence shown here is derived from an EMBL/GenBank/DDBJ whole genome shotgun (WGS) entry which is preliminary data.</text>
</comment>
<name>A0A834BKB4_ORYME</name>
<dbReference type="EMBL" id="WKFB01001200">
    <property type="protein sequence ID" value="KAF6714838.1"/>
    <property type="molecule type" value="Genomic_DNA"/>
</dbReference>
<keyword evidence="2" id="KW-0812">Transmembrane</keyword>
<accession>A0A834BKB4</accession>
<feature type="compositionally biased region" description="Low complexity" evidence="1">
    <location>
        <begin position="497"/>
        <end position="509"/>
    </location>
</feature>
<evidence type="ECO:0000256" key="3">
    <source>
        <dbReference type="SAM" id="SignalP"/>
    </source>
</evidence>
<evidence type="ECO:0000256" key="1">
    <source>
        <dbReference type="SAM" id="MobiDB-lite"/>
    </source>
</evidence>
<keyword evidence="3" id="KW-0732">Signal</keyword>
<organism evidence="4 5">
    <name type="scientific">Oryzias melastigma</name>
    <name type="common">Marine medaka</name>
    <dbReference type="NCBI Taxonomy" id="30732"/>
    <lineage>
        <taxon>Eukaryota</taxon>
        <taxon>Metazoa</taxon>
        <taxon>Chordata</taxon>
        <taxon>Craniata</taxon>
        <taxon>Vertebrata</taxon>
        <taxon>Euteleostomi</taxon>
        <taxon>Actinopterygii</taxon>
        <taxon>Neopterygii</taxon>
        <taxon>Teleostei</taxon>
        <taxon>Neoteleostei</taxon>
        <taxon>Acanthomorphata</taxon>
        <taxon>Ovalentaria</taxon>
        <taxon>Atherinomorphae</taxon>
        <taxon>Beloniformes</taxon>
        <taxon>Adrianichthyidae</taxon>
        <taxon>Oryziinae</taxon>
        <taxon>Oryzias</taxon>
    </lineage>
</organism>
<feature type="transmembrane region" description="Helical" evidence="2">
    <location>
        <begin position="296"/>
        <end position="315"/>
    </location>
</feature>
<dbReference type="AlphaFoldDB" id="A0A834BKB4"/>
<feature type="compositionally biased region" description="Polar residues" evidence="1">
    <location>
        <begin position="510"/>
        <end position="521"/>
    </location>
</feature>
<proteinExistence type="predicted"/>
<keyword evidence="2" id="KW-0472">Membrane</keyword>
<keyword evidence="2" id="KW-1133">Transmembrane helix</keyword>
<dbReference type="Proteomes" id="UP000646548">
    <property type="component" value="Unassembled WGS sequence"/>
</dbReference>
<reference evidence="4" key="1">
    <citation type="journal article" name="BMC Genomics">
        <title>Long-read sequencing and de novo genome assembly of marine medaka (Oryzias melastigma).</title>
        <authorList>
            <person name="Liang P."/>
            <person name="Saqib H.S.A."/>
            <person name="Ni X."/>
            <person name="Shen Y."/>
        </authorList>
    </citation>
    <scope>NUCLEOTIDE SEQUENCE</scope>
    <source>
        <strain evidence="4">Bigg-433</strain>
    </source>
</reference>
<evidence type="ECO:0000256" key="2">
    <source>
        <dbReference type="SAM" id="Phobius"/>
    </source>
</evidence>
<feature type="signal peptide" evidence="3">
    <location>
        <begin position="1"/>
        <end position="18"/>
    </location>
</feature>
<feature type="chain" id="PRO_5033007836" evidence="3">
    <location>
        <begin position="19"/>
        <end position="521"/>
    </location>
</feature>